<dbReference type="Proteomes" id="UP000509513">
    <property type="component" value="Chromosome"/>
</dbReference>
<evidence type="ECO:0000256" key="8">
    <source>
        <dbReference type="ARBA" id="ARBA00023170"/>
    </source>
</evidence>
<dbReference type="Pfam" id="PF00593">
    <property type="entry name" value="TonB_dep_Rec_b-barrel"/>
    <property type="match status" value="1"/>
</dbReference>
<evidence type="ECO:0000256" key="4">
    <source>
        <dbReference type="ARBA" id="ARBA00022692"/>
    </source>
</evidence>
<keyword evidence="9 10" id="KW-0998">Cell outer membrane</keyword>
<name>A0A7L5JQ47_9BACT</name>
<dbReference type="AlphaFoldDB" id="A0A7L5JQ47"/>
<evidence type="ECO:0000256" key="10">
    <source>
        <dbReference type="PROSITE-ProRule" id="PRU01360"/>
    </source>
</evidence>
<comment type="subcellular location">
    <subcellularLocation>
        <location evidence="1 10">Cell outer membrane</location>
        <topology evidence="1 10">Multi-pass membrane protein</topology>
    </subcellularLocation>
</comment>
<sequence length="599" mass="67540">MKKTKISLVASFLIATNLYSQTTLEEISITSATKSEQKLRDVTANVDVITAQEIEDRKFKTVSEALQTIPGIQVSPSGGIGQQTSLFLRGMDSHRTLVLIDGVRYNDITSPNGTANFEHLMINDIERIEVIKGAQSSIWGADASAGVINIITKSAKDGTHGNATVEYGRYNSKTAKANISHKDKNFDAKLSATRVDTDGFSAKVPKDEKLSKYEDDGYENTTANLKLGYNFDENNRVSTSYEIIDTKVDYDNFPDDKASQAKTKTYLANLTYENKNDIALTKVYTNYTDIKREYSFGEYEGNVEEYGVNTSIDYLNSSNLTIGGDYKKFETKKDVLDEYNNKGIFITNTNKFFDDNTIFTQALRYDKYSDFENKTTGKIGIKQYIIDELNVSSNYGTGYNVPTISQLFGQWGANPDLNPEKTKSYDLGIEYKGLSITYFNNKVENMIDWVTIPQSWDGAYNNIEGKSKIKGVEIAYKNYITQDVLLNFNYTNLSAKNDKDEYLAKRAKNKVGFGVDYYGLKDFHFNVNGEYVGTRYDRIDQQGAKTGNYTIWNAVVDYDINKTFSTYVKLDNIFDKDYQVVDGYATSQRAAYLGLKASF</sequence>
<keyword evidence="3 10" id="KW-1134">Transmembrane beta strand</keyword>
<keyword evidence="8 14" id="KW-0675">Receptor</keyword>
<feature type="domain" description="TonB-dependent receptor plug" evidence="13">
    <location>
        <begin position="39"/>
        <end position="147"/>
    </location>
</feature>
<dbReference type="PANTHER" id="PTHR30069">
    <property type="entry name" value="TONB-DEPENDENT OUTER MEMBRANE RECEPTOR"/>
    <property type="match status" value="1"/>
</dbReference>
<evidence type="ECO:0000256" key="6">
    <source>
        <dbReference type="ARBA" id="ARBA00023077"/>
    </source>
</evidence>
<dbReference type="EMBL" id="VBUC01000025">
    <property type="protein sequence ID" value="TLS97055.1"/>
    <property type="molecule type" value="Genomic_DNA"/>
</dbReference>
<dbReference type="InterPro" id="IPR012910">
    <property type="entry name" value="Plug_dom"/>
</dbReference>
<dbReference type="PANTHER" id="PTHR30069:SF29">
    <property type="entry name" value="HEMOGLOBIN AND HEMOGLOBIN-HAPTOGLOBIN-BINDING PROTEIN 1-RELATED"/>
    <property type="match status" value="1"/>
</dbReference>
<keyword evidence="7 10" id="KW-0472">Membrane</keyword>
<gene>
    <name evidence="14" type="ORF">ACBT_1472</name>
    <name evidence="15" type="ORF">FE247_09045</name>
</gene>
<evidence type="ECO:0000313" key="16">
    <source>
        <dbReference type="Proteomes" id="UP000305417"/>
    </source>
</evidence>
<evidence type="ECO:0000256" key="1">
    <source>
        <dbReference type="ARBA" id="ARBA00004571"/>
    </source>
</evidence>
<reference evidence="15 16" key="1">
    <citation type="submission" date="2019-05" db="EMBL/GenBank/DDBJ databases">
        <title>Arcobacter cibarius and Arcobacter thereius providing challenges in identification an antibiotic susceptibility and Quinolone resistance.</title>
        <authorList>
            <person name="Busch A."/>
            <person name="Hanel I."/>
            <person name="Hotzel H."/>
            <person name="Tomaso H."/>
        </authorList>
    </citation>
    <scope>NUCLEOTIDE SEQUENCE [LARGE SCALE GENOMIC DNA]</scope>
    <source>
        <strain evidence="15 16">16CS0831-2</strain>
    </source>
</reference>
<dbReference type="CDD" id="cd01347">
    <property type="entry name" value="ligand_gated_channel"/>
    <property type="match status" value="1"/>
</dbReference>
<evidence type="ECO:0000256" key="7">
    <source>
        <dbReference type="ARBA" id="ARBA00023136"/>
    </source>
</evidence>
<dbReference type="GO" id="GO:0015344">
    <property type="term" value="F:siderophore uptake transmembrane transporter activity"/>
    <property type="evidence" value="ECO:0007669"/>
    <property type="project" value="TreeGrafter"/>
</dbReference>
<comment type="similarity">
    <text evidence="10 11">Belongs to the TonB-dependent receptor family.</text>
</comment>
<evidence type="ECO:0000313" key="17">
    <source>
        <dbReference type="Proteomes" id="UP000509513"/>
    </source>
</evidence>
<dbReference type="InterPro" id="IPR037066">
    <property type="entry name" value="Plug_dom_sf"/>
</dbReference>
<dbReference type="EMBL" id="CP054051">
    <property type="protein sequence ID" value="QKJ27373.1"/>
    <property type="molecule type" value="Genomic_DNA"/>
</dbReference>
<dbReference type="SUPFAM" id="SSF56935">
    <property type="entry name" value="Porins"/>
    <property type="match status" value="1"/>
</dbReference>
<keyword evidence="4 10" id="KW-0812">Transmembrane</keyword>
<evidence type="ECO:0000256" key="9">
    <source>
        <dbReference type="ARBA" id="ARBA00023237"/>
    </source>
</evidence>
<dbReference type="GO" id="GO:0044718">
    <property type="term" value="P:siderophore transmembrane transport"/>
    <property type="evidence" value="ECO:0007669"/>
    <property type="project" value="TreeGrafter"/>
</dbReference>
<evidence type="ECO:0000256" key="5">
    <source>
        <dbReference type="ARBA" id="ARBA00022729"/>
    </source>
</evidence>
<dbReference type="PROSITE" id="PS52016">
    <property type="entry name" value="TONB_DEPENDENT_REC_3"/>
    <property type="match status" value="1"/>
</dbReference>
<evidence type="ECO:0000256" key="11">
    <source>
        <dbReference type="RuleBase" id="RU003357"/>
    </source>
</evidence>
<evidence type="ECO:0000259" key="13">
    <source>
        <dbReference type="Pfam" id="PF07715"/>
    </source>
</evidence>
<keyword evidence="5" id="KW-0732">Signal</keyword>
<dbReference type="GO" id="GO:0009279">
    <property type="term" value="C:cell outer membrane"/>
    <property type="evidence" value="ECO:0007669"/>
    <property type="project" value="UniProtKB-SubCell"/>
</dbReference>
<proteinExistence type="inferred from homology"/>
<dbReference type="InterPro" id="IPR000531">
    <property type="entry name" value="Beta-barrel_TonB"/>
</dbReference>
<dbReference type="Pfam" id="PF07715">
    <property type="entry name" value="Plug"/>
    <property type="match status" value="1"/>
</dbReference>
<evidence type="ECO:0000259" key="12">
    <source>
        <dbReference type="Pfam" id="PF00593"/>
    </source>
</evidence>
<dbReference type="InterPro" id="IPR036942">
    <property type="entry name" value="Beta-barrel_TonB_sf"/>
</dbReference>
<feature type="domain" description="TonB-dependent receptor-like beta-barrel" evidence="12">
    <location>
        <begin position="194"/>
        <end position="573"/>
    </location>
</feature>
<dbReference type="Proteomes" id="UP000305417">
    <property type="component" value="Unassembled WGS sequence"/>
</dbReference>
<dbReference type="Gene3D" id="2.40.170.20">
    <property type="entry name" value="TonB-dependent receptor, beta-barrel domain"/>
    <property type="match status" value="1"/>
</dbReference>
<reference evidence="14 17" key="2">
    <citation type="submission" date="2020-05" db="EMBL/GenBank/DDBJ databases">
        <title>Complete genome sequencing of Campylobacter and Arcobacter type strains.</title>
        <authorList>
            <person name="Miller W.G."/>
            <person name="Yee E."/>
        </authorList>
    </citation>
    <scope>NUCLEOTIDE SEQUENCE [LARGE SCALE GENOMIC DNA]</scope>
    <source>
        <strain evidence="14 17">LMG 21996</strain>
    </source>
</reference>
<dbReference type="KEGG" id="acib:ACBT_1472"/>
<keyword evidence="16" id="KW-1185">Reference proteome</keyword>
<accession>A0A7L5JQ47</accession>
<dbReference type="InterPro" id="IPR039426">
    <property type="entry name" value="TonB-dep_rcpt-like"/>
</dbReference>
<keyword evidence="2 10" id="KW-0813">Transport</keyword>
<dbReference type="RefSeq" id="WP_024776214.1">
    <property type="nucleotide sequence ID" value="NZ_CP054051.1"/>
</dbReference>
<dbReference type="OrthoDB" id="9763670at2"/>
<evidence type="ECO:0000313" key="15">
    <source>
        <dbReference type="EMBL" id="TLS97055.1"/>
    </source>
</evidence>
<evidence type="ECO:0000256" key="3">
    <source>
        <dbReference type="ARBA" id="ARBA00022452"/>
    </source>
</evidence>
<protein>
    <submittedName>
        <fullName evidence="14">TonB-dependent receptor</fullName>
    </submittedName>
</protein>
<keyword evidence="6 11" id="KW-0798">TonB box</keyword>
<dbReference type="Gene3D" id="2.170.130.10">
    <property type="entry name" value="TonB-dependent receptor, plug domain"/>
    <property type="match status" value="1"/>
</dbReference>
<evidence type="ECO:0000256" key="2">
    <source>
        <dbReference type="ARBA" id="ARBA00022448"/>
    </source>
</evidence>
<evidence type="ECO:0000313" key="14">
    <source>
        <dbReference type="EMBL" id="QKJ27373.1"/>
    </source>
</evidence>
<organism evidence="14 17">
    <name type="scientific">Aliarcobacter cibarius</name>
    <dbReference type="NCBI Taxonomy" id="255507"/>
    <lineage>
        <taxon>Bacteria</taxon>
        <taxon>Pseudomonadati</taxon>
        <taxon>Campylobacterota</taxon>
        <taxon>Epsilonproteobacteria</taxon>
        <taxon>Campylobacterales</taxon>
        <taxon>Arcobacteraceae</taxon>
        <taxon>Aliarcobacter</taxon>
    </lineage>
</organism>